<dbReference type="AlphaFoldDB" id="A0A2T2NYP9"/>
<evidence type="ECO:0000313" key="1">
    <source>
        <dbReference type="EMBL" id="PSN70208.1"/>
    </source>
</evidence>
<evidence type="ECO:0000313" key="2">
    <source>
        <dbReference type="Proteomes" id="UP000240883"/>
    </source>
</evidence>
<dbReference type="Proteomes" id="UP000240883">
    <property type="component" value="Unassembled WGS sequence"/>
</dbReference>
<keyword evidence="2" id="KW-1185">Reference proteome</keyword>
<sequence length="219" mass="23971">MVENFRGDLRTRRPAPEWRLWREMAAGGAESILGASYCNLAPGGVQDRMNAPNCEGGNRGAEPLQVVAINFEPCPLRLGPETGRVFCSPQACSASSSRLAYSKSPLDVVERAPAGGGAMLLRPSLSTLNRNVHCQGNLMLVSLFQDAVPVPFVRSKGRLRPLRPKSPQEPHAEAAAAATLLCLLGCSRRESFRLHLFVLILTQCWCIHPSFSPWKWLLP</sequence>
<name>A0A2T2NYP9_CORCC</name>
<proteinExistence type="predicted"/>
<accession>A0A2T2NYP9</accession>
<gene>
    <name evidence="1" type="ORF">BS50DRAFT_308421</name>
</gene>
<protein>
    <submittedName>
        <fullName evidence="1">Uncharacterized protein</fullName>
    </submittedName>
</protein>
<reference evidence="1 2" key="1">
    <citation type="journal article" date="2018" name="Front. Microbiol.">
        <title>Genome-Wide Analysis of Corynespora cassiicola Leaf Fall Disease Putative Effectors.</title>
        <authorList>
            <person name="Lopez D."/>
            <person name="Ribeiro S."/>
            <person name="Label P."/>
            <person name="Fumanal B."/>
            <person name="Venisse J.S."/>
            <person name="Kohler A."/>
            <person name="de Oliveira R.R."/>
            <person name="Labutti K."/>
            <person name="Lipzen A."/>
            <person name="Lail K."/>
            <person name="Bauer D."/>
            <person name="Ohm R.A."/>
            <person name="Barry K.W."/>
            <person name="Spatafora J."/>
            <person name="Grigoriev I.V."/>
            <person name="Martin F.M."/>
            <person name="Pujade-Renaud V."/>
        </authorList>
    </citation>
    <scope>NUCLEOTIDE SEQUENCE [LARGE SCALE GENOMIC DNA]</scope>
    <source>
        <strain evidence="1 2">Philippines</strain>
    </source>
</reference>
<organism evidence="1 2">
    <name type="scientific">Corynespora cassiicola Philippines</name>
    <dbReference type="NCBI Taxonomy" id="1448308"/>
    <lineage>
        <taxon>Eukaryota</taxon>
        <taxon>Fungi</taxon>
        <taxon>Dikarya</taxon>
        <taxon>Ascomycota</taxon>
        <taxon>Pezizomycotina</taxon>
        <taxon>Dothideomycetes</taxon>
        <taxon>Pleosporomycetidae</taxon>
        <taxon>Pleosporales</taxon>
        <taxon>Corynesporascaceae</taxon>
        <taxon>Corynespora</taxon>
    </lineage>
</organism>
<dbReference type="EMBL" id="KZ678132">
    <property type="protein sequence ID" value="PSN70208.1"/>
    <property type="molecule type" value="Genomic_DNA"/>
</dbReference>